<dbReference type="Gene3D" id="1.10.275.10">
    <property type="entry name" value="Fumarase/aspartase (N-terminal domain)"/>
    <property type="match status" value="1"/>
</dbReference>
<dbReference type="PRINTS" id="PR00149">
    <property type="entry name" value="FUMRATELYASE"/>
</dbReference>
<evidence type="ECO:0000256" key="6">
    <source>
        <dbReference type="ARBA" id="ARBA00023239"/>
    </source>
</evidence>
<protein>
    <recommendedName>
        <fullName evidence="5">Fumarate hydratase, mitochondrial</fullName>
        <ecNumber evidence="4">4.2.1.2</ecNumber>
    </recommendedName>
</protein>
<dbReference type="GO" id="GO:0004333">
    <property type="term" value="F:fumarate hydratase activity"/>
    <property type="evidence" value="ECO:0007669"/>
    <property type="project" value="UniProtKB-EC"/>
</dbReference>
<keyword evidence="6" id="KW-0456">Lyase</keyword>
<dbReference type="InterPro" id="IPR022761">
    <property type="entry name" value="Fumarate_lyase_N"/>
</dbReference>
<feature type="domain" description="Fumarase C C-terminal" evidence="13">
    <location>
        <begin position="435"/>
        <end position="487"/>
    </location>
</feature>
<dbReference type="FunFam" id="1.20.200.10:FF:000001">
    <property type="entry name" value="Fumarate hydratase, mitochondrial"/>
    <property type="match status" value="1"/>
</dbReference>
<dbReference type="InterPro" id="IPR005677">
    <property type="entry name" value="Fum_hydII"/>
</dbReference>
<dbReference type="SUPFAM" id="SSF48557">
    <property type="entry name" value="L-aspartase-like"/>
    <property type="match status" value="1"/>
</dbReference>
<dbReference type="Ensembl" id="ENSSBOT00000021471.1">
    <property type="protein sequence ID" value="ENSSBOP00000004967.1"/>
    <property type="gene ID" value="ENSSBOG00000019145.1"/>
</dbReference>
<comment type="similarity">
    <text evidence="3">Belongs to the class-II fumarase/aspartase family. Fumarase subfamily.</text>
</comment>
<dbReference type="Pfam" id="PF10415">
    <property type="entry name" value="FumaraseC_C"/>
    <property type="match status" value="1"/>
</dbReference>
<dbReference type="UniPathway" id="UPA00223">
    <property type="reaction ID" value="UER01007"/>
</dbReference>
<dbReference type="InterPro" id="IPR018951">
    <property type="entry name" value="Fumarase_C_C"/>
</dbReference>
<dbReference type="EC" id="4.2.1.2" evidence="4"/>
<dbReference type="Proteomes" id="UP000233220">
    <property type="component" value="Unplaced"/>
</dbReference>
<evidence type="ECO:0000256" key="10">
    <source>
        <dbReference type="ARBA" id="ARBA00046799"/>
    </source>
</evidence>
<dbReference type="OMA" id="PADRYFG"/>
<dbReference type="Pfam" id="PF00206">
    <property type="entry name" value="Lyase_1"/>
    <property type="match status" value="1"/>
</dbReference>
<keyword evidence="15" id="KW-1185">Reference proteome</keyword>
<dbReference type="InterPro" id="IPR008948">
    <property type="entry name" value="L-Aspartase-like"/>
</dbReference>
<evidence type="ECO:0000313" key="14">
    <source>
        <dbReference type="Ensembl" id="ENSSBOP00000004967.1"/>
    </source>
</evidence>
<evidence type="ECO:0000256" key="8">
    <source>
        <dbReference type="ARBA" id="ARBA00024594"/>
    </source>
</evidence>
<evidence type="ECO:0000256" key="2">
    <source>
        <dbReference type="ARBA" id="ARBA00004859"/>
    </source>
</evidence>
<organism evidence="14 15">
    <name type="scientific">Saimiri boliviensis boliviensis</name>
    <name type="common">Bolivian squirrel monkey</name>
    <dbReference type="NCBI Taxonomy" id="39432"/>
    <lineage>
        <taxon>Eukaryota</taxon>
        <taxon>Metazoa</taxon>
        <taxon>Chordata</taxon>
        <taxon>Craniata</taxon>
        <taxon>Vertebrata</taxon>
        <taxon>Euteleostomi</taxon>
        <taxon>Mammalia</taxon>
        <taxon>Eutheria</taxon>
        <taxon>Euarchontoglires</taxon>
        <taxon>Primates</taxon>
        <taxon>Haplorrhini</taxon>
        <taxon>Platyrrhini</taxon>
        <taxon>Cebidae</taxon>
        <taxon>Saimiriinae</taxon>
        <taxon>Saimiri</taxon>
    </lineage>
</organism>
<evidence type="ECO:0000256" key="5">
    <source>
        <dbReference type="ARBA" id="ARBA00013409"/>
    </source>
</evidence>
<feature type="domain" description="Fumarate lyase N-terminal" evidence="12">
    <location>
        <begin position="58"/>
        <end position="377"/>
    </location>
</feature>
<comment type="catalytic activity">
    <reaction evidence="8">
        <text>(S)-malate = fumarate + H2O</text>
        <dbReference type="Rhea" id="RHEA:12460"/>
        <dbReference type="ChEBI" id="CHEBI:15377"/>
        <dbReference type="ChEBI" id="CHEBI:15589"/>
        <dbReference type="ChEBI" id="CHEBI:29806"/>
        <dbReference type="EC" id="4.2.1.2"/>
    </reaction>
    <physiologicalReaction direction="left-to-right" evidence="8">
        <dbReference type="Rhea" id="RHEA:12461"/>
    </physiologicalReaction>
</comment>
<comment type="function">
    <text evidence="11">Catalyzes the reversible stereospecific interconversion of fumarate to L-malate. Experiments in other species have demonstrated that specific isoforms of this protein act in defined pathways and favor one direction over the other.</text>
</comment>
<comment type="function">
    <text evidence="1">Catalyzes the hydration of fumarate to L-malate in the tricarboxylic acid (TCA) cycle to facilitate a transition step in the production of energy in the form of NADH.</text>
</comment>
<evidence type="ECO:0000256" key="11">
    <source>
        <dbReference type="ARBA" id="ARBA00060339"/>
    </source>
</evidence>
<dbReference type="InterPro" id="IPR020557">
    <property type="entry name" value="Fumarate_lyase_CS"/>
</dbReference>
<dbReference type="Gene3D" id="1.20.200.10">
    <property type="entry name" value="Fumarase/aspartase (Central domain)"/>
    <property type="match status" value="1"/>
</dbReference>
<dbReference type="AlphaFoldDB" id="A0A2K6SC52"/>
<evidence type="ECO:0000259" key="12">
    <source>
        <dbReference type="Pfam" id="PF00206"/>
    </source>
</evidence>
<evidence type="ECO:0000259" key="13">
    <source>
        <dbReference type="Pfam" id="PF10415"/>
    </source>
</evidence>
<dbReference type="GO" id="GO:0006099">
    <property type="term" value="P:tricarboxylic acid cycle"/>
    <property type="evidence" value="ECO:0007669"/>
    <property type="project" value="UniProtKB-UniPathway"/>
</dbReference>
<comment type="function">
    <text evidence="9">Catalyzes the dehydration of L-malate to fumarate. Fumarate metabolism in the cytosol plays a role during urea cycle and arginine metabolism; fumarate being a by-product of the urea cycle and amino-acid catabolism. Also plays a role in DNA repair by promoting non-homologous end-joining (NHEJ). In response to DNA damage and phosphorylation by PRKDC, translocates to the nucleus and accumulates at DNA double-strand breaks (DSBs): acts by catalyzing formation of fumarate, an inhibitor of KDM2B histone demethylase activity, resulting in enhanced dimethylation of histone H3 'Lys-36' (H3K36me2).</text>
</comment>
<name>A0A2K6SC52_SAIBB</name>
<comment type="pathway">
    <text evidence="2">Carbohydrate metabolism; tricarboxylic acid cycle; (S)-malate from fumarate: step 1/1.</text>
</comment>
<sequence length="490" mass="52409">MSRAAQLLTRSRRLARAPASASASASGLGGAAVPLFWPLNAARMASQNSFRIEYDTFGELKLPNDKYYGAPTGRSTMNFKIGGVTERMPTPVIKAFGILKRATAEANQDYGLDPKLANAIMKTADEVAEGKLNDHFPLVVWQTGSGTQTIINVNEGIRGELGSKKPVHPNDHVNKSQSSNDTFPTAMHIAAAIEVHEVLLLGLQKLHHALEAKSKEFAQIIKIGRTHTQDAVPLTLGQEFSGYVQQVKYAMSRTKAAMPRIDELTAGGPAVGTGLNTRIGFAEKVAAKVAALTGLPFVTAPRKFEALAAHDLSGAMNTTACSLMKIANDIRFLGSGPRSGLGELILPENELGSSIMPGKVNPTQCEAMTMVAAQVMGNHVAVTVGGSNGHFELNVFKPMMIKNALHSARLLGDALVSFTENCVVGIQLMNESLMLVTALSLHIVYDKAATIAKTAHKNGSTLKETAIELGYLTAEQFDEWVKPKDMLGPK</sequence>
<dbReference type="InterPro" id="IPR024083">
    <property type="entry name" value="Fumarase/histidase_N"/>
</dbReference>
<evidence type="ECO:0000256" key="1">
    <source>
        <dbReference type="ARBA" id="ARBA00003146"/>
    </source>
</evidence>
<comment type="subunit">
    <text evidence="10">Homotetramer. Interacts with H2AZ1.</text>
</comment>
<dbReference type="GeneTree" id="ENSGT00950000183122"/>
<dbReference type="PANTHER" id="PTHR11444:SF1">
    <property type="entry name" value="FUMARATE HYDRATASE, MITOCHONDRIAL"/>
    <property type="match status" value="1"/>
</dbReference>
<reference evidence="14" key="2">
    <citation type="submission" date="2025-09" db="UniProtKB">
        <authorList>
            <consortium name="Ensembl"/>
        </authorList>
    </citation>
    <scope>IDENTIFICATION</scope>
</reference>
<dbReference type="InterPro" id="IPR000362">
    <property type="entry name" value="Fumarate_lyase_fam"/>
</dbReference>
<dbReference type="GO" id="GO:0006108">
    <property type="term" value="P:malate metabolic process"/>
    <property type="evidence" value="ECO:0007669"/>
    <property type="project" value="TreeGrafter"/>
</dbReference>
<dbReference type="FunFam" id="1.10.40.30:FF:000002">
    <property type="entry name" value="Fumarate hydratase class II"/>
    <property type="match status" value="1"/>
</dbReference>
<evidence type="ECO:0000256" key="3">
    <source>
        <dbReference type="ARBA" id="ARBA00009084"/>
    </source>
</evidence>
<evidence type="ECO:0000256" key="9">
    <source>
        <dbReference type="ARBA" id="ARBA00045268"/>
    </source>
</evidence>
<comment type="catalytic activity">
    <reaction evidence="7">
        <text>(S)-malate = fumarate + H2O</text>
        <dbReference type="Rhea" id="RHEA:12460"/>
        <dbReference type="ChEBI" id="CHEBI:15377"/>
        <dbReference type="ChEBI" id="CHEBI:15589"/>
        <dbReference type="ChEBI" id="CHEBI:29806"/>
        <dbReference type="EC" id="4.2.1.2"/>
    </reaction>
    <physiologicalReaction direction="right-to-left" evidence="7">
        <dbReference type="Rhea" id="RHEA:12462"/>
    </physiologicalReaction>
</comment>
<evidence type="ECO:0000256" key="4">
    <source>
        <dbReference type="ARBA" id="ARBA00012921"/>
    </source>
</evidence>
<dbReference type="PROSITE" id="PS00163">
    <property type="entry name" value="FUMARATE_LYASES"/>
    <property type="match status" value="1"/>
</dbReference>
<dbReference type="HAMAP" id="MF_00743">
    <property type="entry name" value="FumaraseC"/>
    <property type="match status" value="1"/>
</dbReference>
<evidence type="ECO:0000313" key="15">
    <source>
        <dbReference type="Proteomes" id="UP000233220"/>
    </source>
</evidence>
<accession>A0A2K6SC52</accession>
<dbReference type="STRING" id="39432.ENSSBOP00000004967"/>
<dbReference type="PANTHER" id="PTHR11444">
    <property type="entry name" value="ASPARTATEAMMONIA/ARGININOSUCCINATE/ADENYLOSUCCINATE LYASE"/>
    <property type="match status" value="1"/>
</dbReference>
<dbReference type="GO" id="GO:0006106">
    <property type="term" value="P:fumarate metabolic process"/>
    <property type="evidence" value="ECO:0007669"/>
    <property type="project" value="InterPro"/>
</dbReference>
<dbReference type="CDD" id="cd01362">
    <property type="entry name" value="Fumarase_classII"/>
    <property type="match status" value="1"/>
</dbReference>
<dbReference type="GO" id="GO:0005739">
    <property type="term" value="C:mitochondrion"/>
    <property type="evidence" value="ECO:0007669"/>
    <property type="project" value="TreeGrafter"/>
</dbReference>
<proteinExistence type="inferred from homology"/>
<reference evidence="14" key="1">
    <citation type="submission" date="2025-08" db="UniProtKB">
        <authorList>
            <consortium name="Ensembl"/>
        </authorList>
    </citation>
    <scope>IDENTIFICATION</scope>
</reference>
<dbReference type="Gene3D" id="1.10.40.30">
    <property type="entry name" value="Fumarase/aspartase (C-terminal domain)"/>
    <property type="match status" value="1"/>
</dbReference>
<evidence type="ECO:0000256" key="7">
    <source>
        <dbReference type="ARBA" id="ARBA00024453"/>
    </source>
</evidence>
<dbReference type="FunFam" id="1.10.275.10:FF:000001">
    <property type="entry name" value="Fumarate hydratase, mitochondrial"/>
    <property type="match status" value="1"/>
</dbReference>